<dbReference type="AlphaFoldDB" id="A0A0M8MJY5"/>
<feature type="compositionally biased region" description="Basic and acidic residues" evidence="1">
    <location>
        <begin position="416"/>
        <end position="426"/>
    </location>
</feature>
<dbReference type="GeneID" id="28730126"/>
<dbReference type="Proteomes" id="UP000037751">
    <property type="component" value="Unassembled WGS sequence"/>
</dbReference>
<dbReference type="RefSeq" id="XP_017991618.1">
    <property type="nucleotide sequence ID" value="XM_018138250.1"/>
</dbReference>
<organism evidence="3 4">
    <name type="scientific">Malassezia pachydermatis</name>
    <dbReference type="NCBI Taxonomy" id="77020"/>
    <lineage>
        <taxon>Eukaryota</taxon>
        <taxon>Fungi</taxon>
        <taxon>Dikarya</taxon>
        <taxon>Basidiomycota</taxon>
        <taxon>Ustilaginomycotina</taxon>
        <taxon>Malasseziomycetes</taxon>
        <taxon>Malasseziales</taxon>
        <taxon>Malasseziaceae</taxon>
        <taxon>Malassezia</taxon>
    </lineage>
</organism>
<protein>
    <recommendedName>
        <fullName evidence="5">Integral membrane protein</fullName>
    </recommendedName>
</protein>
<dbReference type="Pfam" id="PF11204">
    <property type="entry name" value="DUF2985"/>
    <property type="match status" value="1"/>
</dbReference>
<dbReference type="EMBL" id="LGAV01000004">
    <property type="protein sequence ID" value="KOS13986.1"/>
    <property type="molecule type" value="Genomic_DNA"/>
</dbReference>
<feature type="compositionally biased region" description="Polar residues" evidence="1">
    <location>
        <begin position="137"/>
        <end position="152"/>
    </location>
</feature>
<keyword evidence="2" id="KW-0812">Transmembrane</keyword>
<proteinExistence type="predicted"/>
<feature type="transmembrane region" description="Helical" evidence="2">
    <location>
        <begin position="704"/>
        <end position="722"/>
    </location>
</feature>
<feature type="region of interest" description="Disordered" evidence="1">
    <location>
        <begin position="404"/>
        <end position="437"/>
    </location>
</feature>
<evidence type="ECO:0000313" key="4">
    <source>
        <dbReference type="Proteomes" id="UP000037751"/>
    </source>
</evidence>
<feature type="compositionally biased region" description="Pro residues" evidence="1">
    <location>
        <begin position="1"/>
        <end position="10"/>
    </location>
</feature>
<sequence>MLDTDPPPPTVRLERGRSSSQLPLLRDRSHNRNPSAVGIARSLSDRIRLTRGNQTAEPDLEQGPSPLDAEPTVSVVPPIREQREDSNPRFKPNQLWPWNGDAASAWSFHRPSQTSSTIPQYPEDEIDPMTPPDTSRHGSSATVPLYNNSLRTSKGSLDVTKALDDGRPRMPSIMVQGVGEAEPVLLDSATDTAAPAPSIEGSVASPAANAHETHRRSSWMPRLPSLWPSSTSEETTNKAGATASKSDAHGDQEPSLSRSSSLWRRYQDSHKAQETGQEPLQLHSNEMVDYLDVLDPAVGIFNTLQDYGNSSMIPNVPWLYNRRPKLRIDQFVRESEKTLESPPMSADAVPVDQTGRMKSISKIPSIHLTEVGDTTRPLAGKDDHLFLPNKQAEESQLDLSVYPAQDQAAPTEEQSTDSHDTLKKAGEEEEDPHTDRWYAMDEEERRELEGHIKYLLNTKSKTKRMFKGFWNFVRTPMGFILTTYIFLIFSWGVAIFLFIVNWVHVEPYHKWRLWVEVCDQVLCALFVTRGVGFAPYRVVDTYRMVHIAHFHFLTYRRRKLLNLPKLANESELPRYTEEQLAHIMHDNSKQISHSEHEVEDISQMLERIGVKNANELSDQLPDFNRLLTPIPGHPAEGKVILSREEQQKERLRRAPSIQSIVEKQSREVSVLTPKEQALLQHYQRRFHASHTFYRYCETETHRPFPLWLMMTIVSLLDVYSMLQCCLAGTMWGIRYERRPTSLTASIVSSSLSCNIIAGLLIWQGGKRTRKTEVVERRVKLALEERAIERMERKRLKNAQVRQEQILHEKEPTQVRHRSW</sequence>
<reference evidence="3 4" key="1">
    <citation type="submission" date="2015-07" db="EMBL/GenBank/DDBJ databases">
        <title>Draft Genome Sequence of Malassezia furfur CBS1878 and Malassezia pachydermatis CBS1879.</title>
        <authorList>
            <person name="Triana S."/>
            <person name="Ohm R."/>
            <person name="Gonzalez A."/>
            <person name="DeCock H."/>
            <person name="Restrepo S."/>
            <person name="Celis A."/>
        </authorList>
    </citation>
    <scope>NUCLEOTIDE SEQUENCE [LARGE SCALE GENOMIC DNA]</scope>
    <source>
        <strain evidence="3 4">CBS 1879</strain>
    </source>
</reference>
<dbReference type="InterPro" id="IPR021369">
    <property type="entry name" value="DUF2985"/>
</dbReference>
<keyword evidence="2" id="KW-0472">Membrane</keyword>
<evidence type="ECO:0000256" key="2">
    <source>
        <dbReference type="SAM" id="Phobius"/>
    </source>
</evidence>
<feature type="compositionally biased region" description="Polar residues" evidence="1">
    <location>
        <begin position="110"/>
        <end position="119"/>
    </location>
</feature>
<evidence type="ECO:0000256" key="1">
    <source>
        <dbReference type="SAM" id="MobiDB-lite"/>
    </source>
</evidence>
<evidence type="ECO:0000313" key="3">
    <source>
        <dbReference type="EMBL" id="KOS13986.1"/>
    </source>
</evidence>
<dbReference type="PANTHER" id="PTHR35872">
    <property type="entry name" value="INTEGRAL MEMBRANE PROTEIN (AFU_ORTHOLOGUE AFUA_5G07110)"/>
    <property type="match status" value="1"/>
</dbReference>
<dbReference type="PANTHER" id="PTHR35872:SF2">
    <property type="entry name" value="INTEGRAL MEMBRANE PROTEIN (AFU_ORTHOLOGUE AFUA_5G07110)"/>
    <property type="match status" value="1"/>
</dbReference>
<evidence type="ECO:0008006" key="5">
    <source>
        <dbReference type="Google" id="ProtNLM"/>
    </source>
</evidence>
<feature type="region of interest" description="Disordered" evidence="1">
    <location>
        <begin position="1"/>
        <end position="152"/>
    </location>
</feature>
<feature type="region of interest" description="Disordered" evidence="1">
    <location>
        <begin position="192"/>
        <end position="281"/>
    </location>
</feature>
<keyword evidence="4" id="KW-1185">Reference proteome</keyword>
<comment type="caution">
    <text evidence="3">The sequence shown here is derived from an EMBL/GenBank/DDBJ whole genome shotgun (WGS) entry which is preliminary data.</text>
</comment>
<feature type="transmembrane region" description="Helical" evidence="2">
    <location>
        <begin position="742"/>
        <end position="762"/>
    </location>
</feature>
<feature type="compositionally biased region" description="Polar residues" evidence="1">
    <location>
        <begin position="227"/>
        <end position="245"/>
    </location>
</feature>
<name>A0A0M8MJY5_9BASI</name>
<keyword evidence="2" id="KW-1133">Transmembrane helix</keyword>
<feature type="transmembrane region" description="Helical" evidence="2">
    <location>
        <begin position="477"/>
        <end position="503"/>
    </location>
</feature>
<gene>
    <name evidence="3" type="ORF">Malapachy_3791</name>
</gene>
<dbReference type="VEuPathDB" id="FungiDB:Malapachy_3791"/>
<accession>A0A0M8MJY5</accession>
<feature type="compositionally biased region" description="Low complexity" evidence="1">
    <location>
        <begin position="255"/>
        <end position="264"/>
    </location>
</feature>
<dbReference type="STRING" id="77020.A0A0M8MJY5"/>
<dbReference type="OrthoDB" id="3365211at2759"/>